<dbReference type="EMBL" id="AM260522">
    <property type="protein sequence ID" value="CAJ98979.1"/>
    <property type="molecule type" value="Genomic_DNA"/>
</dbReference>
<dbReference type="Proteomes" id="UP000000775">
    <property type="component" value="Chromosome"/>
</dbReference>
<evidence type="ECO:0000313" key="1">
    <source>
        <dbReference type="EMBL" id="CAJ98979.1"/>
    </source>
</evidence>
<dbReference type="STRING" id="382638.Hac_0127"/>
<keyword evidence="2" id="KW-1185">Reference proteome</keyword>
<proteinExistence type="predicted"/>
<reference evidence="1 2" key="1">
    <citation type="journal article" date="2006" name="PLoS Genet.">
        <title>Who ate whom? Adaptive Helicobacter genomic changes that accompanied a host jump from early humans to large felines.</title>
        <authorList>
            <person name="Eppinger M."/>
            <person name="Baar C."/>
            <person name="Linz B."/>
            <person name="Raddatz G."/>
            <person name="Lanz C."/>
            <person name="Keller H."/>
            <person name="Morelli G."/>
            <person name="Gressmann H."/>
            <person name="Achtman M."/>
            <person name="Schuster S.C."/>
        </authorList>
    </citation>
    <scope>NUCLEOTIDE SEQUENCE [LARGE SCALE GENOMIC DNA]</scope>
    <source>
        <strain evidence="1 2">Sheeba</strain>
    </source>
</reference>
<dbReference type="HOGENOM" id="CLU_3080515_0_0_7"/>
<evidence type="ECO:0000313" key="2">
    <source>
        <dbReference type="Proteomes" id="UP000000775"/>
    </source>
</evidence>
<name>Q17ZE7_HELAH</name>
<accession>Q17ZE7</accession>
<protein>
    <submittedName>
        <fullName evidence="1">Uncharacterized protein</fullName>
    </submittedName>
</protein>
<dbReference type="AlphaFoldDB" id="Q17ZE7"/>
<sequence>MGGCLCSREVGFKETSSLQASLLKDFIVTCPNHSWKLDLNASTYQNGIKKPL</sequence>
<dbReference type="KEGG" id="hac:Hac_0127"/>
<organism evidence="1 2">
    <name type="scientific">Helicobacter acinonychis (strain Sheeba)</name>
    <dbReference type="NCBI Taxonomy" id="382638"/>
    <lineage>
        <taxon>Bacteria</taxon>
        <taxon>Pseudomonadati</taxon>
        <taxon>Campylobacterota</taxon>
        <taxon>Epsilonproteobacteria</taxon>
        <taxon>Campylobacterales</taxon>
        <taxon>Helicobacteraceae</taxon>
        <taxon>Helicobacter</taxon>
    </lineage>
</organism>
<gene>
    <name evidence="1" type="ordered locus">Hac_0127</name>
</gene>